<dbReference type="InterPro" id="IPR017884">
    <property type="entry name" value="SANT_dom"/>
</dbReference>
<dbReference type="PANTHER" id="PTHR12374">
    <property type="entry name" value="TRANSCRIPTIONAL ADAPTOR 2 ADA2 -RELATED"/>
    <property type="match status" value="1"/>
</dbReference>
<accession>A0A7S3JPY2</accession>
<dbReference type="Gene3D" id="1.10.10.10">
    <property type="entry name" value="Winged helix-like DNA-binding domain superfamily/Winged helix DNA-binding domain"/>
    <property type="match status" value="1"/>
</dbReference>
<organism evidence="3">
    <name type="scientific">Euplotes harpa</name>
    <dbReference type="NCBI Taxonomy" id="151035"/>
    <lineage>
        <taxon>Eukaryota</taxon>
        <taxon>Sar</taxon>
        <taxon>Alveolata</taxon>
        <taxon>Ciliophora</taxon>
        <taxon>Intramacronucleata</taxon>
        <taxon>Spirotrichea</taxon>
        <taxon>Hypotrichia</taxon>
        <taxon>Euplotida</taxon>
        <taxon>Euplotidae</taxon>
        <taxon>Euplotes</taxon>
    </lineage>
</organism>
<dbReference type="GO" id="GO:0005634">
    <property type="term" value="C:nucleus"/>
    <property type="evidence" value="ECO:0007669"/>
    <property type="project" value="TreeGrafter"/>
</dbReference>
<dbReference type="GO" id="GO:0003682">
    <property type="term" value="F:chromatin binding"/>
    <property type="evidence" value="ECO:0007669"/>
    <property type="project" value="TreeGrafter"/>
</dbReference>
<evidence type="ECO:0008006" key="4">
    <source>
        <dbReference type="Google" id="ProtNLM"/>
    </source>
</evidence>
<dbReference type="GO" id="GO:0003713">
    <property type="term" value="F:transcription coactivator activity"/>
    <property type="evidence" value="ECO:0007669"/>
    <property type="project" value="TreeGrafter"/>
</dbReference>
<dbReference type="Pfam" id="PF22941">
    <property type="entry name" value="TADA2A-like_3rd"/>
    <property type="match status" value="1"/>
</dbReference>
<dbReference type="SMART" id="SM00717">
    <property type="entry name" value="SANT"/>
    <property type="match status" value="1"/>
</dbReference>
<evidence type="ECO:0000259" key="1">
    <source>
        <dbReference type="PROSITE" id="PS50090"/>
    </source>
</evidence>
<evidence type="ECO:0000313" key="3">
    <source>
        <dbReference type="EMBL" id="CAE0359046.1"/>
    </source>
</evidence>
<dbReference type="InterPro" id="IPR036388">
    <property type="entry name" value="WH-like_DNA-bd_sf"/>
</dbReference>
<feature type="domain" description="SANT" evidence="2">
    <location>
        <begin position="65"/>
        <end position="120"/>
    </location>
</feature>
<name>A0A7S3JPY2_9SPIT</name>
<proteinExistence type="predicted"/>
<dbReference type="Gene3D" id="1.10.10.60">
    <property type="entry name" value="Homeodomain-like"/>
    <property type="match status" value="1"/>
</dbReference>
<dbReference type="CDD" id="cd00167">
    <property type="entry name" value="SANT"/>
    <property type="match status" value="1"/>
</dbReference>
<dbReference type="EMBL" id="HBII01043045">
    <property type="protein sequence ID" value="CAE0359046.1"/>
    <property type="molecule type" value="Transcribed_RNA"/>
</dbReference>
<sequence length="466" mass="53906">MIQACQICDVDISRSVKVICTGCKFVDKNSLPFIECLECLRKGREKNDHKRDHSYYILDRMDFPLFVNDWTAQDEMMLLKGISQSGIDNWPEISQQLGFKAPSDCEAQFYSFYYKSIEDPIPRIEDIGVLKRDKSTNQPVLNDTILTTNAELKSSFKPLTTIAHRSLKSSDDNASDNSKNKSLTPISNIRSLVGYMPKRGDFDTEYDDEAETRICEMEFNEDDTEEETKLKYKVLEYYNARLDERIRRKKFVIERGLLDLKKIQRQERKRSKEERDIINAMKPFARFSDKKEHERRVNNILKEYQLRVLIGQLKYFKAQGLSTLDEIDGFIEEQKKEGKFDEAKDEAVSSFIKKQKTYAGEGSALRPKRAYNASVEIANAPGFGQLTEEEKDLVIKIGVMPTHYKLMKNMFIKQFEANGDIKEEFITEVANETGENTNVQQSLVIYNFLAKNKSIKKADNGSEDDD</sequence>
<dbReference type="InterPro" id="IPR001005">
    <property type="entry name" value="SANT/Myb"/>
</dbReference>
<dbReference type="SUPFAM" id="SSF46689">
    <property type="entry name" value="Homeodomain-like"/>
    <property type="match status" value="2"/>
</dbReference>
<gene>
    <name evidence="3" type="ORF">EHAR0213_LOCUS17970</name>
</gene>
<dbReference type="GO" id="GO:0006338">
    <property type="term" value="P:chromatin remodeling"/>
    <property type="evidence" value="ECO:0007669"/>
    <property type="project" value="TreeGrafter"/>
</dbReference>
<dbReference type="PANTHER" id="PTHR12374:SF20">
    <property type="entry name" value="TRANSCRIPTIONAL ADAPTER 2-ALPHA"/>
    <property type="match status" value="1"/>
</dbReference>
<dbReference type="PROSITE" id="PS51293">
    <property type="entry name" value="SANT"/>
    <property type="match status" value="1"/>
</dbReference>
<reference evidence="3" key="1">
    <citation type="submission" date="2021-01" db="EMBL/GenBank/DDBJ databases">
        <authorList>
            <person name="Corre E."/>
            <person name="Pelletier E."/>
            <person name="Niang G."/>
            <person name="Scheremetjew M."/>
            <person name="Finn R."/>
            <person name="Kale V."/>
            <person name="Holt S."/>
            <person name="Cochrane G."/>
            <person name="Meng A."/>
            <person name="Brown T."/>
            <person name="Cohen L."/>
        </authorList>
    </citation>
    <scope>NUCLEOTIDE SEQUENCE</scope>
    <source>
        <strain evidence="3">FSP1.4</strain>
    </source>
</reference>
<dbReference type="PROSITE" id="PS50090">
    <property type="entry name" value="MYB_LIKE"/>
    <property type="match status" value="1"/>
</dbReference>
<dbReference type="InterPro" id="IPR009057">
    <property type="entry name" value="Homeodomain-like_sf"/>
</dbReference>
<dbReference type="GO" id="GO:0006357">
    <property type="term" value="P:regulation of transcription by RNA polymerase II"/>
    <property type="evidence" value="ECO:0007669"/>
    <property type="project" value="TreeGrafter"/>
</dbReference>
<evidence type="ECO:0000259" key="2">
    <source>
        <dbReference type="PROSITE" id="PS51293"/>
    </source>
</evidence>
<dbReference type="InterPro" id="IPR055141">
    <property type="entry name" value="TADA2A_B-like_dom"/>
</dbReference>
<protein>
    <recommendedName>
        <fullName evidence="4">Transcriptional adapter 2</fullName>
    </recommendedName>
</protein>
<dbReference type="AlphaFoldDB" id="A0A7S3JPY2"/>
<feature type="domain" description="Myb-like" evidence="1">
    <location>
        <begin position="70"/>
        <end position="113"/>
    </location>
</feature>